<evidence type="ECO:0000313" key="2">
    <source>
        <dbReference type="EMBL" id="NNG40053.1"/>
    </source>
</evidence>
<dbReference type="Proteomes" id="UP000557772">
    <property type="component" value="Unassembled WGS sequence"/>
</dbReference>
<dbReference type="RefSeq" id="WP_171156000.1">
    <property type="nucleotide sequence ID" value="NZ_JABENB010000002.1"/>
</dbReference>
<protein>
    <submittedName>
        <fullName evidence="2">GNAT family N-acetyltransferase</fullName>
    </submittedName>
</protein>
<keyword evidence="3" id="KW-1185">Reference proteome</keyword>
<comment type="caution">
    <text evidence="2">The sequence shown here is derived from an EMBL/GenBank/DDBJ whole genome shotgun (WGS) entry which is preliminary data.</text>
</comment>
<sequence>MIRLIRPTARLHDSFLDNLLEFESPAARHGHAIRGVSDDQLRDPAGFADWLAQREAYADATTRLPDGLVHETVFWIVDDAAPDRVLGSLALRHELNEALTIIGGHIGYGVRPSARRRGVATQALRLALGEAKGVGLQRVLLTCDEDNPASARTIERCGGVRDEAPAGIRRYWIEI</sequence>
<evidence type="ECO:0000259" key="1">
    <source>
        <dbReference type="PROSITE" id="PS51186"/>
    </source>
</evidence>
<evidence type="ECO:0000313" key="3">
    <source>
        <dbReference type="Proteomes" id="UP000557772"/>
    </source>
</evidence>
<feature type="domain" description="N-acetyltransferase" evidence="1">
    <location>
        <begin position="20"/>
        <end position="175"/>
    </location>
</feature>
<organism evidence="2 3">
    <name type="scientific">Flexivirga aerilata</name>
    <dbReference type="NCBI Taxonomy" id="1656889"/>
    <lineage>
        <taxon>Bacteria</taxon>
        <taxon>Bacillati</taxon>
        <taxon>Actinomycetota</taxon>
        <taxon>Actinomycetes</taxon>
        <taxon>Micrococcales</taxon>
        <taxon>Dermacoccaceae</taxon>
        <taxon>Flexivirga</taxon>
    </lineage>
</organism>
<name>A0A849AJ87_9MICO</name>
<dbReference type="CDD" id="cd04301">
    <property type="entry name" value="NAT_SF"/>
    <property type="match status" value="1"/>
</dbReference>
<dbReference type="PROSITE" id="PS51186">
    <property type="entry name" value="GNAT"/>
    <property type="match status" value="1"/>
</dbReference>
<dbReference type="InterPro" id="IPR016181">
    <property type="entry name" value="Acyl_CoA_acyltransferase"/>
</dbReference>
<dbReference type="PANTHER" id="PTHR39173:SF1">
    <property type="entry name" value="ACETYLTRANSFERASE"/>
    <property type="match status" value="1"/>
</dbReference>
<dbReference type="PANTHER" id="PTHR39173">
    <property type="entry name" value="ACETYLTRANSFERASE"/>
    <property type="match status" value="1"/>
</dbReference>
<dbReference type="GO" id="GO:0016747">
    <property type="term" value="F:acyltransferase activity, transferring groups other than amino-acyl groups"/>
    <property type="evidence" value="ECO:0007669"/>
    <property type="project" value="InterPro"/>
</dbReference>
<accession>A0A849AJ87</accession>
<dbReference type="SUPFAM" id="SSF55729">
    <property type="entry name" value="Acyl-CoA N-acyltransferases (Nat)"/>
    <property type="match status" value="1"/>
</dbReference>
<dbReference type="InterPro" id="IPR000182">
    <property type="entry name" value="GNAT_dom"/>
</dbReference>
<proteinExistence type="predicted"/>
<reference evidence="2 3" key="1">
    <citation type="submission" date="2020-05" db="EMBL/GenBank/DDBJ databases">
        <title>Flexivirga sp. ID2601S isolated from air conditioner.</title>
        <authorList>
            <person name="Kim D.H."/>
        </authorList>
    </citation>
    <scope>NUCLEOTIDE SEQUENCE [LARGE SCALE GENOMIC DNA]</scope>
    <source>
        <strain evidence="2 3">ID2601S</strain>
    </source>
</reference>
<dbReference type="Pfam" id="PF13302">
    <property type="entry name" value="Acetyltransf_3"/>
    <property type="match status" value="1"/>
</dbReference>
<gene>
    <name evidence="2" type="ORF">HJ588_12350</name>
</gene>
<keyword evidence="2" id="KW-0808">Transferase</keyword>
<dbReference type="EMBL" id="JABENB010000002">
    <property type="protein sequence ID" value="NNG40053.1"/>
    <property type="molecule type" value="Genomic_DNA"/>
</dbReference>
<dbReference type="Gene3D" id="3.40.630.30">
    <property type="match status" value="1"/>
</dbReference>
<dbReference type="AlphaFoldDB" id="A0A849AJ87"/>